<evidence type="ECO:0000313" key="2">
    <source>
        <dbReference type="Proteomes" id="UP000541610"/>
    </source>
</evidence>
<dbReference type="EMBL" id="JABANP010000278">
    <property type="protein sequence ID" value="KAF4685102.1"/>
    <property type="molecule type" value="Genomic_DNA"/>
</dbReference>
<reference evidence="1 2" key="1">
    <citation type="submission" date="2020-04" db="EMBL/GenBank/DDBJ databases">
        <title>Perkinsus olseni comparative genomics.</title>
        <authorList>
            <person name="Bogema D.R."/>
        </authorList>
    </citation>
    <scope>NUCLEOTIDE SEQUENCE [LARGE SCALE GENOMIC DNA]</scope>
    <source>
        <strain evidence="1">00978-12</strain>
    </source>
</reference>
<sequence length="120" mass="13293">MSLTLSPAMVERVLRRCEEVLAGGWHGGDPFCAVLGTYRKNLEGDGEAQRKFDFVAEASDDVGRMLRPPRLSSRWFSAPILGRSLVEEIGSCFLRGDGVVNFALGFSVSWPFKEYPFGMS</sequence>
<dbReference type="Proteomes" id="UP000541610">
    <property type="component" value="Unassembled WGS sequence"/>
</dbReference>
<gene>
    <name evidence="1" type="ORF">FOZ60_006881</name>
</gene>
<name>A0A7J6NMI7_PEROL</name>
<accession>A0A7J6NMI7</accession>
<organism evidence="1 2">
    <name type="scientific">Perkinsus olseni</name>
    <name type="common">Perkinsus atlanticus</name>
    <dbReference type="NCBI Taxonomy" id="32597"/>
    <lineage>
        <taxon>Eukaryota</taxon>
        <taxon>Sar</taxon>
        <taxon>Alveolata</taxon>
        <taxon>Perkinsozoa</taxon>
        <taxon>Perkinsea</taxon>
        <taxon>Perkinsida</taxon>
        <taxon>Perkinsidae</taxon>
        <taxon>Perkinsus</taxon>
    </lineage>
</organism>
<dbReference type="AlphaFoldDB" id="A0A7J6NMI7"/>
<dbReference type="OrthoDB" id="409189at2759"/>
<proteinExistence type="predicted"/>
<evidence type="ECO:0000313" key="1">
    <source>
        <dbReference type="EMBL" id="KAF4685102.1"/>
    </source>
</evidence>
<comment type="caution">
    <text evidence="1">The sequence shown here is derived from an EMBL/GenBank/DDBJ whole genome shotgun (WGS) entry which is preliminary data.</text>
</comment>
<protein>
    <submittedName>
        <fullName evidence="1">Uncharacterized protein</fullName>
    </submittedName>
</protein>